<reference evidence="2" key="1">
    <citation type="submission" date="2023-02" db="EMBL/GenBank/DDBJ databases">
        <title>Colletotrichum kahawae CIFC_Que2 genome sequencing and assembly.</title>
        <authorList>
            <person name="Baroncelli R."/>
        </authorList>
    </citation>
    <scope>NUCLEOTIDE SEQUENCE</scope>
    <source>
        <strain evidence="2">CIFC_Que2</strain>
    </source>
</reference>
<protein>
    <submittedName>
        <fullName evidence="2">Uncharacterized protein</fullName>
    </submittedName>
</protein>
<dbReference type="EMBL" id="VYYT01000378">
    <property type="protein sequence ID" value="KAK2738710.1"/>
    <property type="molecule type" value="Genomic_DNA"/>
</dbReference>
<accession>A0AAD9Y5S1</accession>
<comment type="caution">
    <text evidence="2">The sequence shown here is derived from an EMBL/GenBank/DDBJ whole genome shotgun (WGS) entry which is preliminary data.</text>
</comment>
<dbReference type="Proteomes" id="UP001281614">
    <property type="component" value="Unassembled WGS sequence"/>
</dbReference>
<feature type="region of interest" description="Disordered" evidence="1">
    <location>
        <begin position="37"/>
        <end position="80"/>
    </location>
</feature>
<evidence type="ECO:0000256" key="1">
    <source>
        <dbReference type="SAM" id="MobiDB-lite"/>
    </source>
</evidence>
<proteinExistence type="predicted"/>
<dbReference type="AlphaFoldDB" id="A0AAD9Y5S1"/>
<organism evidence="2 3">
    <name type="scientific">Colletotrichum kahawae</name>
    <name type="common">Coffee berry disease fungus</name>
    <dbReference type="NCBI Taxonomy" id="34407"/>
    <lineage>
        <taxon>Eukaryota</taxon>
        <taxon>Fungi</taxon>
        <taxon>Dikarya</taxon>
        <taxon>Ascomycota</taxon>
        <taxon>Pezizomycotina</taxon>
        <taxon>Sordariomycetes</taxon>
        <taxon>Hypocreomycetidae</taxon>
        <taxon>Glomerellales</taxon>
        <taxon>Glomerellaceae</taxon>
        <taxon>Colletotrichum</taxon>
        <taxon>Colletotrichum gloeosporioides species complex</taxon>
    </lineage>
</organism>
<name>A0AAD9Y5S1_COLKA</name>
<sequence>MFCPTTVSCVLHLPRVAVRKIAHEKFRISQNERFAEGLSSKQAGREFGRDGAHPSSERHDPPRYPVSERRRPEGGLCASGQGSKTLGLHWARESSVGVQVCRILASVEEVEVEVKVQGDKVKPSRSRSKFGLWLRSLGHPLPQGREVPASSRRWLRPTFHLPRRRCIASPVFSGLTHHMCLRLKELATACPLLLHTSYRERTTNPRTPRKEEGASVIPVVEKAGRLVSFVHKAGQPLDRKLIFLHLPSWAFTFQVQDHPPDQHLV</sequence>
<gene>
    <name evidence="2" type="ORF">CKAH01_07400</name>
</gene>
<keyword evidence="3" id="KW-1185">Reference proteome</keyword>
<feature type="compositionally biased region" description="Basic and acidic residues" evidence="1">
    <location>
        <begin position="43"/>
        <end position="73"/>
    </location>
</feature>
<evidence type="ECO:0000313" key="3">
    <source>
        <dbReference type="Proteomes" id="UP001281614"/>
    </source>
</evidence>
<evidence type="ECO:0000313" key="2">
    <source>
        <dbReference type="EMBL" id="KAK2738710.1"/>
    </source>
</evidence>